<feature type="domain" description="Cyclic nucleotide-binding" evidence="4">
    <location>
        <begin position="19"/>
        <end position="139"/>
    </location>
</feature>
<dbReference type="InterPro" id="IPR018490">
    <property type="entry name" value="cNMP-bd_dom_sf"/>
</dbReference>
<dbReference type="Proteomes" id="UP000601522">
    <property type="component" value="Unassembled WGS sequence"/>
</dbReference>
<dbReference type="SMART" id="SM00100">
    <property type="entry name" value="cNMP"/>
    <property type="match status" value="1"/>
</dbReference>
<dbReference type="PRINTS" id="PR00034">
    <property type="entry name" value="HTHCRP"/>
</dbReference>
<dbReference type="CDD" id="cd00038">
    <property type="entry name" value="CAP_ED"/>
    <property type="match status" value="1"/>
</dbReference>
<dbReference type="Gene3D" id="1.10.10.10">
    <property type="entry name" value="Winged helix-like DNA-binding domain superfamily/Winged helix DNA-binding domain"/>
    <property type="match status" value="1"/>
</dbReference>
<dbReference type="PANTHER" id="PTHR24567">
    <property type="entry name" value="CRP FAMILY TRANSCRIPTIONAL REGULATORY PROTEIN"/>
    <property type="match status" value="1"/>
</dbReference>
<keyword evidence="7" id="KW-1185">Reference proteome</keyword>
<evidence type="ECO:0000256" key="3">
    <source>
        <dbReference type="ARBA" id="ARBA00023163"/>
    </source>
</evidence>
<dbReference type="SMART" id="SM00419">
    <property type="entry name" value="HTH_CRP"/>
    <property type="match status" value="1"/>
</dbReference>
<dbReference type="Gene3D" id="2.60.120.10">
    <property type="entry name" value="Jelly Rolls"/>
    <property type="match status" value="1"/>
</dbReference>
<dbReference type="GO" id="GO:0003700">
    <property type="term" value="F:DNA-binding transcription factor activity"/>
    <property type="evidence" value="ECO:0007669"/>
    <property type="project" value="TreeGrafter"/>
</dbReference>
<keyword evidence="3" id="KW-0804">Transcription</keyword>
<evidence type="ECO:0000313" key="6">
    <source>
        <dbReference type="EMBL" id="MBC8591012.1"/>
    </source>
</evidence>
<evidence type="ECO:0000256" key="2">
    <source>
        <dbReference type="ARBA" id="ARBA00023125"/>
    </source>
</evidence>
<evidence type="ECO:0000259" key="4">
    <source>
        <dbReference type="PROSITE" id="PS50042"/>
    </source>
</evidence>
<dbReference type="InterPro" id="IPR000595">
    <property type="entry name" value="cNMP-bd_dom"/>
</dbReference>
<dbReference type="GO" id="GO:0003677">
    <property type="term" value="F:DNA binding"/>
    <property type="evidence" value="ECO:0007669"/>
    <property type="project" value="UniProtKB-KW"/>
</dbReference>
<sequence>MLCNCHERDGKNCIEMVPIFSNLTQEEMLEVAHITREKTFKKGEMIYMAGDKGEKLYVIHSGKVKITRISDTGKEQVIRILGPGEFMGELSLFSPENMKDNGEALEDIRMCIIDGDNVKKLMIKYPTIAFKVMEELGKRLEKAENLIENINLYSVEKRLAETLLNMASDDGEIKLKMSKRDLASHIGMSQETLSRKLSAFQEIGIIKLIGHRRIIILNKSALEEIE</sequence>
<keyword evidence="2" id="KW-0238">DNA-binding</keyword>
<dbReference type="InterPro" id="IPR036390">
    <property type="entry name" value="WH_DNA-bd_sf"/>
</dbReference>
<dbReference type="PANTHER" id="PTHR24567:SF28">
    <property type="entry name" value="LISTERIOLYSIN REGULATORY PROTEIN"/>
    <property type="match status" value="1"/>
</dbReference>
<dbReference type="AlphaFoldDB" id="A0A926IHT2"/>
<dbReference type="InterPro" id="IPR012318">
    <property type="entry name" value="HTH_CRP"/>
</dbReference>
<dbReference type="InterPro" id="IPR014710">
    <property type="entry name" value="RmlC-like_jellyroll"/>
</dbReference>
<dbReference type="SUPFAM" id="SSF46785">
    <property type="entry name" value="Winged helix' DNA-binding domain"/>
    <property type="match status" value="1"/>
</dbReference>
<dbReference type="InterPro" id="IPR036388">
    <property type="entry name" value="WH-like_DNA-bd_sf"/>
</dbReference>
<dbReference type="EMBL" id="JACRTK010000003">
    <property type="protein sequence ID" value="MBC8591012.1"/>
    <property type="molecule type" value="Genomic_DNA"/>
</dbReference>
<evidence type="ECO:0000259" key="5">
    <source>
        <dbReference type="PROSITE" id="PS51063"/>
    </source>
</evidence>
<protein>
    <submittedName>
        <fullName evidence="6">Crp/Fnr family transcriptional regulator</fullName>
    </submittedName>
</protein>
<feature type="domain" description="HTH crp-type" evidence="5">
    <location>
        <begin position="153"/>
        <end position="220"/>
    </location>
</feature>
<dbReference type="PROSITE" id="PS51063">
    <property type="entry name" value="HTH_CRP_2"/>
    <property type="match status" value="1"/>
</dbReference>
<dbReference type="GO" id="GO:0005829">
    <property type="term" value="C:cytosol"/>
    <property type="evidence" value="ECO:0007669"/>
    <property type="project" value="TreeGrafter"/>
</dbReference>
<keyword evidence="1" id="KW-0805">Transcription regulation</keyword>
<organism evidence="6 7">
    <name type="scientific">Wansuia hejianensis</name>
    <dbReference type="NCBI Taxonomy" id="2763667"/>
    <lineage>
        <taxon>Bacteria</taxon>
        <taxon>Bacillati</taxon>
        <taxon>Bacillota</taxon>
        <taxon>Clostridia</taxon>
        <taxon>Lachnospirales</taxon>
        <taxon>Lachnospiraceae</taxon>
        <taxon>Wansuia</taxon>
    </lineage>
</organism>
<gene>
    <name evidence="6" type="ORF">H8689_07780</name>
</gene>
<proteinExistence type="predicted"/>
<dbReference type="InterPro" id="IPR050397">
    <property type="entry name" value="Env_Response_Regulators"/>
</dbReference>
<name>A0A926IHT2_9FIRM</name>
<dbReference type="SUPFAM" id="SSF51206">
    <property type="entry name" value="cAMP-binding domain-like"/>
    <property type="match status" value="1"/>
</dbReference>
<comment type="caution">
    <text evidence="6">The sequence shown here is derived from an EMBL/GenBank/DDBJ whole genome shotgun (WGS) entry which is preliminary data.</text>
</comment>
<evidence type="ECO:0000256" key="1">
    <source>
        <dbReference type="ARBA" id="ARBA00023015"/>
    </source>
</evidence>
<dbReference type="Pfam" id="PF13545">
    <property type="entry name" value="HTH_Crp_2"/>
    <property type="match status" value="1"/>
</dbReference>
<dbReference type="RefSeq" id="WP_249323849.1">
    <property type="nucleotide sequence ID" value="NZ_JACRTK010000003.1"/>
</dbReference>
<dbReference type="PROSITE" id="PS50042">
    <property type="entry name" value="CNMP_BINDING_3"/>
    <property type="match status" value="1"/>
</dbReference>
<evidence type="ECO:0000313" key="7">
    <source>
        <dbReference type="Proteomes" id="UP000601522"/>
    </source>
</evidence>
<dbReference type="Pfam" id="PF00027">
    <property type="entry name" value="cNMP_binding"/>
    <property type="match status" value="1"/>
</dbReference>
<accession>A0A926IHT2</accession>
<reference evidence="6 7" key="1">
    <citation type="submission" date="2020-08" db="EMBL/GenBank/DDBJ databases">
        <title>Genome public.</title>
        <authorList>
            <person name="Liu C."/>
            <person name="Sun Q."/>
        </authorList>
    </citation>
    <scope>NUCLEOTIDE SEQUENCE [LARGE SCALE GENOMIC DNA]</scope>
    <source>
        <strain evidence="6 7">NSJ-26</strain>
    </source>
</reference>